<evidence type="ECO:0000313" key="2">
    <source>
        <dbReference type="Proteomes" id="UP001462502"/>
    </source>
</evidence>
<comment type="caution">
    <text evidence="1">The sequence shown here is derived from an EMBL/GenBank/DDBJ whole genome shotgun (WGS) entry which is preliminary data.</text>
</comment>
<name>A0ABV0IPA3_9NEIS</name>
<keyword evidence="2" id="KW-1185">Reference proteome</keyword>
<accession>A0ABV0IPA3</accession>
<dbReference type="Proteomes" id="UP001462502">
    <property type="component" value="Unassembled WGS sequence"/>
</dbReference>
<organism evidence="1 2">
    <name type="scientific">Chromobacterium phragmitis</name>
    <dbReference type="NCBI Taxonomy" id="2202141"/>
    <lineage>
        <taxon>Bacteria</taxon>
        <taxon>Pseudomonadati</taxon>
        <taxon>Pseudomonadota</taxon>
        <taxon>Betaproteobacteria</taxon>
        <taxon>Neisseriales</taxon>
        <taxon>Chromobacteriaceae</taxon>
        <taxon>Chromobacterium</taxon>
    </lineage>
</organism>
<sequence>MAYTLQAIITRSGTLSEPLPSPLKLVHLSRGIDLIPIGRDAIKAHALPFQPLTDEGQKGLPRELTELCKRLSAQGLLAYVEAEFFGGAGTQAYALFSAGNGIGHVVVSDSAINEALRHLGVSKGETFDEFVAVGLERYRNTDDWLA</sequence>
<evidence type="ECO:0000313" key="1">
    <source>
        <dbReference type="EMBL" id="MEO9383060.1"/>
    </source>
</evidence>
<reference evidence="1 2" key="1">
    <citation type="submission" date="2024-05" db="EMBL/GenBank/DDBJ databases">
        <authorList>
            <person name="De Oliveira J.P."/>
            <person name="Noriler S.A."/>
            <person name="De Oliveira A.G."/>
            <person name="Sipoli D.S."/>
        </authorList>
    </citation>
    <scope>NUCLEOTIDE SEQUENCE [LARGE SCALE GENOMIC DNA]</scope>
    <source>
        <strain evidence="1 2">LABIM192</strain>
    </source>
</reference>
<dbReference type="EMBL" id="JBDXMI010000001">
    <property type="protein sequence ID" value="MEO9383060.1"/>
    <property type="molecule type" value="Genomic_DNA"/>
</dbReference>
<gene>
    <name evidence="1" type="ORF">ABI908_02880</name>
</gene>
<dbReference type="RefSeq" id="WP_347937543.1">
    <property type="nucleotide sequence ID" value="NZ_CP158160.1"/>
</dbReference>
<proteinExistence type="predicted"/>
<protein>
    <submittedName>
        <fullName evidence="1">Uncharacterized protein</fullName>
    </submittedName>
</protein>